<protein>
    <submittedName>
        <fullName evidence="1">Uncharacterized protein</fullName>
    </submittedName>
</protein>
<dbReference type="AlphaFoldDB" id="A0A438ZK69"/>
<dbReference type="RefSeq" id="WP_127980307.1">
    <property type="nucleotide sequence ID" value="NZ_RJIC01000003.1"/>
</dbReference>
<organism evidence="1 2">
    <name type="scientific">Helicobacter pylori</name>
    <name type="common">Campylobacter pylori</name>
    <dbReference type="NCBI Taxonomy" id="210"/>
    <lineage>
        <taxon>Bacteria</taxon>
        <taxon>Pseudomonadati</taxon>
        <taxon>Campylobacterota</taxon>
        <taxon>Epsilonproteobacteria</taxon>
        <taxon>Campylobacterales</taxon>
        <taxon>Helicobacteraceae</taxon>
        <taxon>Helicobacter</taxon>
    </lineage>
</organism>
<dbReference type="EMBL" id="RJIC01000003">
    <property type="protein sequence ID" value="RVZ64323.1"/>
    <property type="molecule type" value="Genomic_DNA"/>
</dbReference>
<dbReference type="InterPro" id="IPR024508">
    <property type="entry name" value="DUF3226"/>
</dbReference>
<name>A0A438ZK69_HELPX</name>
<evidence type="ECO:0000313" key="2">
    <source>
        <dbReference type="Proteomes" id="UP000288704"/>
    </source>
</evidence>
<dbReference type="Gene3D" id="3.40.1360.10">
    <property type="match status" value="1"/>
</dbReference>
<dbReference type="Pfam" id="PF11536">
    <property type="entry name" value="DUF3226"/>
    <property type="match status" value="1"/>
</dbReference>
<sequence>MRAWRLEANEKKIVYVEGESDKIFLTLLNKVKNLCIDSIFSCKSNTKLFEKAESIKEYLKLKDIYIVFDSDNQTKETKIQEIKKQLQENPEEEHRLNDEEFNQIKIFLFPENDETKHDLNYCELEHLLEKMAKESENEAFYTKFRQHYDTLLDEAFEETNQNQTPIRREQKKHAKCWLQPYITLSVCLERGFVPCGLNDLDPVSTTAKMIDKPKNTEILKKFFNFDLTELQALIDFLN</sequence>
<evidence type="ECO:0000313" key="1">
    <source>
        <dbReference type="EMBL" id="RVZ64323.1"/>
    </source>
</evidence>
<comment type="caution">
    <text evidence="1">The sequence shown here is derived from an EMBL/GenBank/DDBJ whole genome shotgun (WGS) entry which is preliminary data.</text>
</comment>
<accession>A0A438ZK69</accession>
<dbReference type="Proteomes" id="UP000288704">
    <property type="component" value="Unassembled WGS sequence"/>
</dbReference>
<gene>
    <name evidence="1" type="ORF">EC574_02655</name>
</gene>
<reference evidence="1 2" key="1">
    <citation type="submission" date="2018-10" db="EMBL/GenBank/DDBJ databases">
        <title>Genetic determinants and prediction of antibiotic resistance phenotypes in Helicobacter pylori.</title>
        <authorList>
            <person name="Wagner K."/>
        </authorList>
    </citation>
    <scope>NUCLEOTIDE SEQUENCE [LARGE SCALE GENOMIC DNA]</scope>
    <source>
        <strain evidence="1 2">ZH117</strain>
    </source>
</reference>
<proteinExistence type="predicted"/>